<dbReference type="HOGENOM" id="CLU_010194_2_10_0"/>
<sequence>MSRYTFFVRAVVTGGSRGIGRAIVEAFLKENYRVCTCARHQEGLLVLKRELGDPINLFAMPCDVKDRDSVKSFVNHCVSFLGKVDVLVNNAGVLGVREKIEGYPEDVWEEVLRVNLNGMFFVTKYFIPYMERGGFIINMSSGVGKRPAPTWGAYAVSKFGTEGFSLLLAEELRERDIRVYAFNPGATRTTMRAQAYPQEDPTRLKSPEEVARAVLRLIKLRPSSVSLDYEDIL</sequence>
<evidence type="ECO:0000256" key="2">
    <source>
        <dbReference type="ARBA" id="ARBA00023002"/>
    </source>
</evidence>
<dbReference type="EMBL" id="CP001931">
    <property type="protein sequence ID" value="ADC88945.1"/>
    <property type="molecule type" value="Genomic_DNA"/>
</dbReference>
<keyword evidence="5" id="KW-1185">Reference proteome</keyword>
<dbReference type="PRINTS" id="PR00081">
    <property type="entry name" value="GDHRDH"/>
</dbReference>
<dbReference type="PANTHER" id="PTHR44196">
    <property type="entry name" value="DEHYDROGENASE/REDUCTASE SDR FAMILY MEMBER 7B"/>
    <property type="match status" value="1"/>
</dbReference>
<dbReference type="InterPro" id="IPR036291">
    <property type="entry name" value="NAD(P)-bd_dom_sf"/>
</dbReference>
<comment type="similarity">
    <text evidence="1 3">Belongs to the short-chain dehydrogenases/reductases (SDR) family.</text>
</comment>
<dbReference type="STRING" id="638303.Thal_0310"/>
<dbReference type="KEGG" id="tal:Thal_0310"/>
<reference evidence="5" key="1">
    <citation type="journal article" date="2010" name="Stand. Genomic Sci.">
        <title>Complete genome sequence of Thermocrinis albus type strain (HI 11/12T).</title>
        <authorList>
            <person name="Wirth R."/>
            <person name="Sikorski J."/>
            <person name="Brambilla E."/>
            <person name="Misra M."/>
            <person name="Lapidus A."/>
            <person name="Copeland A."/>
            <person name="Nolan M."/>
            <person name="Lucas S."/>
            <person name="Chen F."/>
            <person name="Tice H."/>
            <person name="Cheng J.F."/>
            <person name="Han C."/>
            <person name="Detter J.C."/>
            <person name="Tapia R."/>
            <person name="Bruce D."/>
            <person name="Goodwin L."/>
            <person name="Pitluck S."/>
            <person name="Pati A."/>
            <person name="Anderson I."/>
            <person name="Ivanova N."/>
            <person name="Mavromatis K."/>
            <person name="Mikhailova N."/>
            <person name="Chen A."/>
            <person name="Palaniappan K."/>
            <person name="Bilek Y."/>
            <person name="Hader T."/>
            <person name="Land M."/>
            <person name="Hauser L."/>
            <person name="Chang Y.J."/>
            <person name="Jeffries C.D."/>
            <person name="Tindall B.J."/>
            <person name="Rohde M."/>
            <person name="Goker M."/>
            <person name="Bristow J."/>
            <person name="Eisen J.A."/>
            <person name="Markowitz V."/>
            <person name="Hugenholtz P."/>
            <person name="Kyrpides N.C."/>
            <person name="Klenk H.P."/>
        </authorList>
    </citation>
    <scope>NUCLEOTIDE SEQUENCE [LARGE SCALE GENOMIC DNA]</scope>
    <source>
        <strain evidence="5">DSM 14484 / JCM 11386 / HI 11/12</strain>
    </source>
</reference>
<keyword evidence="2" id="KW-0560">Oxidoreductase</keyword>
<dbReference type="InterPro" id="IPR020904">
    <property type="entry name" value="Sc_DH/Rdtase_CS"/>
</dbReference>
<dbReference type="GO" id="GO:0016020">
    <property type="term" value="C:membrane"/>
    <property type="evidence" value="ECO:0007669"/>
    <property type="project" value="TreeGrafter"/>
</dbReference>
<evidence type="ECO:0000256" key="3">
    <source>
        <dbReference type="RuleBase" id="RU000363"/>
    </source>
</evidence>
<organism evidence="4 5">
    <name type="scientific">Thermocrinis albus (strain DSM 14484 / JCM 11386 / HI 11/12)</name>
    <dbReference type="NCBI Taxonomy" id="638303"/>
    <lineage>
        <taxon>Bacteria</taxon>
        <taxon>Pseudomonadati</taxon>
        <taxon>Aquificota</taxon>
        <taxon>Aquificia</taxon>
        <taxon>Aquificales</taxon>
        <taxon>Aquificaceae</taxon>
        <taxon>Thermocrinis</taxon>
    </lineage>
</organism>
<dbReference type="SUPFAM" id="SSF51735">
    <property type="entry name" value="NAD(P)-binding Rossmann-fold domains"/>
    <property type="match status" value="1"/>
</dbReference>
<evidence type="ECO:0000313" key="4">
    <source>
        <dbReference type="EMBL" id="ADC88945.1"/>
    </source>
</evidence>
<accession>D3SP58</accession>
<dbReference type="GO" id="GO:0016491">
    <property type="term" value="F:oxidoreductase activity"/>
    <property type="evidence" value="ECO:0007669"/>
    <property type="project" value="UniProtKB-KW"/>
</dbReference>
<dbReference type="PANTHER" id="PTHR44196:SF1">
    <property type="entry name" value="DEHYDROGENASE_REDUCTASE SDR FAMILY MEMBER 7B"/>
    <property type="match status" value="1"/>
</dbReference>
<dbReference type="InterPro" id="IPR002347">
    <property type="entry name" value="SDR_fam"/>
</dbReference>
<dbReference type="Gene3D" id="3.40.50.720">
    <property type="entry name" value="NAD(P)-binding Rossmann-like Domain"/>
    <property type="match status" value="1"/>
</dbReference>
<dbReference type="PRINTS" id="PR00080">
    <property type="entry name" value="SDRFAMILY"/>
</dbReference>
<dbReference type="Pfam" id="PF00106">
    <property type="entry name" value="adh_short"/>
    <property type="match status" value="1"/>
</dbReference>
<name>D3SP58_THEAH</name>
<protein>
    <submittedName>
        <fullName evidence="4">Short-chain dehydrogenase/reductase SDR</fullName>
    </submittedName>
</protein>
<dbReference type="eggNOG" id="COG1028">
    <property type="taxonomic scope" value="Bacteria"/>
</dbReference>
<dbReference type="PROSITE" id="PS00061">
    <property type="entry name" value="ADH_SHORT"/>
    <property type="match status" value="1"/>
</dbReference>
<evidence type="ECO:0000256" key="1">
    <source>
        <dbReference type="ARBA" id="ARBA00006484"/>
    </source>
</evidence>
<dbReference type="Proteomes" id="UP000002043">
    <property type="component" value="Chromosome"/>
</dbReference>
<dbReference type="AlphaFoldDB" id="D3SP58"/>
<evidence type="ECO:0000313" key="5">
    <source>
        <dbReference type="Proteomes" id="UP000002043"/>
    </source>
</evidence>
<gene>
    <name evidence="4" type="ordered locus">Thal_0310</name>
</gene>
<dbReference type="CDD" id="cd05233">
    <property type="entry name" value="SDR_c"/>
    <property type="match status" value="1"/>
</dbReference>
<proteinExistence type="inferred from homology"/>